<organism evidence="1">
    <name type="scientific">uncultured Caudovirales phage</name>
    <dbReference type="NCBI Taxonomy" id="2100421"/>
    <lineage>
        <taxon>Viruses</taxon>
        <taxon>Duplodnaviria</taxon>
        <taxon>Heunggongvirae</taxon>
        <taxon>Uroviricota</taxon>
        <taxon>Caudoviricetes</taxon>
        <taxon>Peduoviridae</taxon>
        <taxon>Maltschvirus</taxon>
        <taxon>Maltschvirus maltsch</taxon>
    </lineage>
</organism>
<dbReference type="EMBL" id="LR796937">
    <property type="protein sequence ID" value="CAB4176683.1"/>
    <property type="molecule type" value="Genomic_DNA"/>
</dbReference>
<proteinExistence type="predicted"/>
<reference evidence="1" key="1">
    <citation type="submission" date="2020-05" db="EMBL/GenBank/DDBJ databases">
        <authorList>
            <person name="Chiriac C."/>
            <person name="Salcher M."/>
            <person name="Ghai R."/>
            <person name="Kavagutti S V."/>
        </authorList>
    </citation>
    <scope>NUCLEOTIDE SEQUENCE</scope>
</reference>
<accession>A0A6J5PXK7</accession>
<protein>
    <submittedName>
        <fullName evidence="1">Uncharacterized protein</fullName>
    </submittedName>
</protein>
<name>A0A6J5PXK7_9CAUD</name>
<sequence>MESEEEKPRQTNPITGRRLGTFPDLLIKKSLKGGHTQSEIITDAIEEFYSGKETPNLLKMRGIRNYANRIISESIRSGRFDSHFVLRPRRYRRSQK</sequence>
<evidence type="ECO:0000313" key="1">
    <source>
        <dbReference type="EMBL" id="CAB4176683.1"/>
    </source>
</evidence>
<gene>
    <name evidence="1" type="ORF">UFOVP978_53</name>
</gene>